<dbReference type="PANTHER" id="PTHR30146:SF109">
    <property type="entry name" value="HTH-TYPE TRANSCRIPTIONAL REGULATOR GALS"/>
    <property type="match status" value="1"/>
</dbReference>
<protein>
    <submittedName>
        <fullName evidence="5">LacI family transcriptional regulator</fullName>
    </submittedName>
</protein>
<dbReference type="Gene3D" id="1.10.260.40">
    <property type="entry name" value="lambda repressor-like DNA-binding domains"/>
    <property type="match status" value="1"/>
</dbReference>
<dbReference type="PROSITE" id="PS00356">
    <property type="entry name" value="HTH_LACI_1"/>
    <property type="match status" value="1"/>
</dbReference>
<dbReference type="CDD" id="cd01392">
    <property type="entry name" value="HTH_LacI"/>
    <property type="match status" value="1"/>
</dbReference>
<accession>A0ABS4UJR5</accession>
<evidence type="ECO:0000256" key="1">
    <source>
        <dbReference type="ARBA" id="ARBA00023015"/>
    </source>
</evidence>
<dbReference type="InterPro" id="IPR010982">
    <property type="entry name" value="Lambda_DNA-bd_dom_sf"/>
</dbReference>
<proteinExistence type="predicted"/>
<dbReference type="PRINTS" id="PR00036">
    <property type="entry name" value="HTHLACI"/>
</dbReference>
<keyword evidence="6" id="KW-1185">Reference proteome</keyword>
<dbReference type="PANTHER" id="PTHR30146">
    <property type="entry name" value="LACI-RELATED TRANSCRIPTIONAL REPRESSOR"/>
    <property type="match status" value="1"/>
</dbReference>
<reference evidence="5 6" key="1">
    <citation type="submission" date="2021-03" db="EMBL/GenBank/DDBJ databases">
        <title>Sequencing the genomes of 1000 actinobacteria strains.</title>
        <authorList>
            <person name="Klenk H.-P."/>
        </authorList>
    </citation>
    <scope>NUCLEOTIDE SEQUENCE [LARGE SCALE GENOMIC DNA]</scope>
    <source>
        <strain evidence="5 6">DSM 18824</strain>
    </source>
</reference>
<dbReference type="InterPro" id="IPR046335">
    <property type="entry name" value="LacI/GalR-like_sensor"/>
</dbReference>
<evidence type="ECO:0000256" key="2">
    <source>
        <dbReference type="ARBA" id="ARBA00023125"/>
    </source>
</evidence>
<dbReference type="SUPFAM" id="SSF53822">
    <property type="entry name" value="Periplasmic binding protein-like I"/>
    <property type="match status" value="1"/>
</dbReference>
<dbReference type="Pfam" id="PF13377">
    <property type="entry name" value="Peripla_BP_3"/>
    <property type="match status" value="1"/>
</dbReference>
<comment type="caution">
    <text evidence="5">The sequence shown here is derived from an EMBL/GenBank/DDBJ whole genome shotgun (WGS) entry which is preliminary data.</text>
</comment>
<dbReference type="PROSITE" id="PS50932">
    <property type="entry name" value="HTH_LACI_2"/>
    <property type="match status" value="1"/>
</dbReference>
<evidence type="ECO:0000313" key="6">
    <source>
        <dbReference type="Proteomes" id="UP000755585"/>
    </source>
</evidence>
<gene>
    <name evidence="5" type="ORF">JOF29_002942</name>
</gene>
<evidence type="ECO:0000259" key="4">
    <source>
        <dbReference type="PROSITE" id="PS50932"/>
    </source>
</evidence>
<keyword evidence="2" id="KW-0238">DNA-binding</keyword>
<feature type="domain" description="HTH lacI-type" evidence="4">
    <location>
        <begin position="2"/>
        <end position="56"/>
    </location>
</feature>
<keyword evidence="3" id="KW-0804">Transcription</keyword>
<keyword evidence="1" id="KW-0805">Transcription regulation</keyword>
<dbReference type="Pfam" id="PF00356">
    <property type="entry name" value="LacI"/>
    <property type="match status" value="1"/>
</dbReference>
<dbReference type="EMBL" id="JAGINT010000001">
    <property type="protein sequence ID" value="MBP2351859.1"/>
    <property type="molecule type" value="Genomic_DNA"/>
</dbReference>
<name>A0ABS4UJR5_9ACTN</name>
<dbReference type="SUPFAM" id="SSF47413">
    <property type="entry name" value="lambda repressor-like DNA-binding domains"/>
    <property type="match status" value="1"/>
</dbReference>
<evidence type="ECO:0000313" key="5">
    <source>
        <dbReference type="EMBL" id="MBP2351859.1"/>
    </source>
</evidence>
<dbReference type="RefSeq" id="WP_209694700.1">
    <property type="nucleotide sequence ID" value="NZ_BAAAVU010000002.1"/>
</dbReference>
<evidence type="ECO:0000256" key="3">
    <source>
        <dbReference type="ARBA" id="ARBA00023163"/>
    </source>
</evidence>
<sequence>MATIRDVARAAGVSVGTVSNVLNRPSYVNADTRAKVERAITALGFAPTSTARQYRIGRERTLGLALADMGNPFFVDIALGAEAKAKELGVGMVICHNGEDPGREEQNLDLLAQLRVQGIMITPVDEQNARLGQLKEIGLPIVHVDRVSSGLPCCWLATDDHRGGRLAGEHLAGIGARRPAFVGSLKISRQVQDRYRGFVEGFTSTASAGDAIELVDATAWTMEAGREVGRALAARRAKDRPDALFCANDLLALGLLAELQLHGIEVPRDISLIGFDDLVWAEAAVVPLTSIRQPRALLGRTAVSMLIDEIDEGPDHVHRHQLLEPQLIIRRSTVPADSSGPRKRRTRPKV</sequence>
<dbReference type="InterPro" id="IPR028082">
    <property type="entry name" value="Peripla_BP_I"/>
</dbReference>
<dbReference type="Gene3D" id="3.40.50.2300">
    <property type="match status" value="2"/>
</dbReference>
<dbReference type="Proteomes" id="UP000755585">
    <property type="component" value="Unassembled WGS sequence"/>
</dbReference>
<dbReference type="SMART" id="SM00354">
    <property type="entry name" value="HTH_LACI"/>
    <property type="match status" value="1"/>
</dbReference>
<organism evidence="5 6">
    <name type="scientific">Kribbella aluminosa</name>
    <dbReference type="NCBI Taxonomy" id="416017"/>
    <lineage>
        <taxon>Bacteria</taxon>
        <taxon>Bacillati</taxon>
        <taxon>Actinomycetota</taxon>
        <taxon>Actinomycetes</taxon>
        <taxon>Propionibacteriales</taxon>
        <taxon>Kribbellaceae</taxon>
        <taxon>Kribbella</taxon>
    </lineage>
</organism>
<dbReference type="InterPro" id="IPR000843">
    <property type="entry name" value="HTH_LacI"/>
</dbReference>